<organism evidence="1 2">
    <name type="scientific">Leisingera methylohalidivorans DSM 14336</name>
    <dbReference type="NCBI Taxonomy" id="999552"/>
    <lineage>
        <taxon>Bacteria</taxon>
        <taxon>Pseudomonadati</taxon>
        <taxon>Pseudomonadota</taxon>
        <taxon>Alphaproteobacteria</taxon>
        <taxon>Rhodobacterales</taxon>
        <taxon>Roseobacteraceae</taxon>
        <taxon>Leisingera</taxon>
    </lineage>
</organism>
<evidence type="ECO:0000313" key="1">
    <source>
        <dbReference type="EMBL" id="AHD03247.1"/>
    </source>
</evidence>
<gene>
    <name evidence="1" type="ORF">METH_17470</name>
</gene>
<accession>V9W247</accession>
<evidence type="ECO:0000313" key="2">
    <source>
        <dbReference type="Proteomes" id="UP000018780"/>
    </source>
</evidence>
<protein>
    <submittedName>
        <fullName evidence="1">Uncharacterized protein</fullName>
    </submittedName>
</protein>
<dbReference type="AlphaFoldDB" id="V9W247"/>
<dbReference type="HOGENOM" id="CLU_2081602_0_0_5"/>
<proteinExistence type="predicted"/>
<sequence length="126" mass="13755">MMPEAIRPNMVAIPGLQTDARSIVQPEPPLLWLFHWHFKPLTPPQAFHAFVIHLPSCISQQGGNPAVAISTVLPCQLNHIRDQTLLVSPPSWRPTLCGPVPAQNTANASLRYLEPATHMINASASA</sequence>
<keyword evidence="2" id="KW-1185">Reference proteome</keyword>
<reference evidence="1 2" key="1">
    <citation type="submission" date="2013-09" db="EMBL/GenBank/DDBJ databases">
        <authorList>
            <consortium name="DOE Joint Genome Institute"/>
            <person name="Klenk H.-P."/>
            <person name="Huntemann M."/>
            <person name="Han J."/>
            <person name="Chen A."/>
            <person name="Kyrpides N."/>
            <person name="Mavromatis K."/>
            <person name="Markowitz V."/>
            <person name="Palaniappan K."/>
            <person name="Ivanova N."/>
            <person name="Schaumberg A."/>
            <person name="Pati A."/>
            <person name="Liolios K."/>
            <person name="Nordberg H.P."/>
            <person name="Cantor M.N."/>
            <person name="Hua S.X."/>
            <person name="Woyke T."/>
        </authorList>
    </citation>
    <scope>NUCLEOTIDE SEQUENCE [LARGE SCALE GENOMIC DNA]</scope>
    <source>
        <strain evidence="1 2">DSM 14336</strain>
    </source>
</reference>
<name>V9W247_9RHOB</name>
<dbReference type="EMBL" id="CP006773">
    <property type="protein sequence ID" value="AHD03247.1"/>
    <property type="molecule type" value="Genomic_DNA"/>
</dbReference>
<dbReference type="KEGG" id="lmd:METH_17470"/>
<dbReference type="Proteomes" id="UP000018780">
    <property type="component" value="Chromosome"/>
</dbReference>